<dbReference type="Proteomes" id="UP000095282">
    <property type="component" value="Unplaced"/>
</dbReference>
<dbReference type="eggNOG" id="ENOG502TIEA">
    <property type="taxonomic scope" value="Eukaryota"/>
</dbReference>
<dbReference type="AlphaFoldDB" id="A0A1I7TTG6"/>
<feature type="coiled-coil region" evidence="1">
    <location>
        <begin position="55"/>
        <end position="106"/>
    </location>
</feature>
<accession>A0A1I7TTG6</accession>
<reference evidence="3" key="1">
    <citation type="submission" date="2016-11" db="UniProtKB">
        <authorList>
            <consortium name="WormBaseParasite"/>
        </authorList>
    </citation>
    <scope>IDENTIFICATION</scope>
</reference>
<evidence type="ECO:0000313" key="3">
    <source>
        <dbReference type="WBParaSite" id="Csp11.Scaffold629.g11615.t1"/>
    </source>
</evidence>
<dbReference type="STRING" id="1561998.A0A1I7TTG6"/>
<protein>
    <submittedName>
        <fullName evidence="3">Biogenesis of lysosome-related organelles complex 1 subunit 2</fullName>
    </submittedName>
</protein>
<keyword evidence="1" id="KW-0175">Coiled coil</keyword>
<proteinExistence type="predicted"/>
<evidence type="ECO:0000313" key="2">
    <source>
        <dbReference type="Proteomes" id="UP000095282"/>
    </source>
</evidence>
<evidence type="ECO:0000256" key="1">
    <source>
        <dbReference type="SAM" id="Coils"/>
    </source>
</evidence>
<name>A0A1I7TTG6_9PELO</name>
<sequence>MSDVERISSNIKSLIETTAGITDSVDTNPINIVLEKCTVVLEELRTIQILSETHSEGLTDQLKQTEKSITEMENLFDKVDKLSTFVQQAKAELDGLEKLYNVVDRQ</sequence>
<dbReference type="WBParaSite" id="Csp11.Scaffold629.g11615.t1">
    <property type="protein sequence ID" value="Csp11.Scaffold629.g11615.t1"/>
    <property type="gene ID" value="Csp11.Scaffold629.g11615"/>
</dbReference>
<keyword evidence="2" id="KW-1185">Reference proteome</keyword>
<organism evidence="2 3">
    <name type="scientific">Caenorhabditis tropicalis</name>
    <dbReference type="NCBI Taxonomy" id="1561998"/>
    <lineage>
        <taxon>Eukaryota</taxon>
        <taxon>Metazoa</taxon>
        <taxon>Ecdysozoa</taxon>
        <taxon>Nematoda</taxon>
        <taxon>Chromadorea</taxon>
        <taxon>Rhabditida</taxon>
        <taxon>Rhabditina</taxon>
        <taxon>Rhabditomorpha</taxon>
        <taxon>Rhabditoidea</taxon>
        <taxon>Rhabditidae</taxon>
        <taxon>Peloderinae</taxon>
        <taxon>Caenorhabditis</taxon>
    </lineage>
</organism>